<evidence type="ECO:0000313" key="1">
    <source>
        <dbReference type="EMBL" id="NVN13157.1"/>
    </source>
</evidence>
<name>A0A7Y7IZJ7_9PROT</name>
<organism evidence="1 2">
    <name type="scientific">Nguyenibacter vanlangensis</name>
    <dbReference type="NCBI Taxonomy" id="1216886"/>
    <lineage>
        <taxon>Bacteria</taxon>
        <taxon>Pseudomonadati</taxon>
        <taxon>Pseudomonadota</taxon>
        <taxon>Alphaproteobacteria</taxon>
        <taxon>Acetobacterales</taxon>
        <taxon>Acetobacteraceae</taxon>
        <taxon>Nguyenibacter</taxon>
    </lineage>
</organism>
<accession>A0A7Y7IZJ7</accession>
<sequence>IETVLADAGRRAAMGRHARAFVADRFDLHRQTRLLEDWYDRLIAEHAAGATATTTTGHGAA</sequence>
<reference evidence="1 2" key="1">
    <citation type="submission" date="2020-06" db="EMBL/GenBank/DDBJ databases">
        <title>Description of novel acetic acid bacteria.</title>
        <authorList>
            <person name="Sombolestani A."/>
        </authorList>
    </citation>
    <scope>NUCLEOTIDE SEQUENCE [LARGE SCALE GENOMIC DNA]</scope>
    <source>
        <strain evidence="1 2">LMG 31431</strain>
    </source>
</reference>
<gene>
    <name evidence="1" type="ORF">HUK84_18805</name>
</gene>
<dbReference type="Proteomes" id="UP000534870">
    <property type="component" value="Unassembled WGS sequence"/>
</dbReference>
<evidence type="ECO:0000313" key="2">
    <source>
        <dbReference type="Proteomes" id="UP000534870"/>
    </source>
</evidence>
<comment type="caution">
    <text evidence="1">The sequence shown here is derived from an EMBL/GenBank/DDBJ whole genome shotgun (WGS) entry which is preliminary data.</text>
</comment>
<dbReference type="SUPFAM" id="SSF53756">
    <property type="entry name" value="UDP-Glycosyltransferase/glycogen phosphorylase"/>
    <property type="match status" value="1"/>
</dbReference>
<dbReference type="AlphaFoldDB" id="A0A7Y7IZJ7"/>
<keyword evidence="1" id="KW-0808">Transferase</keyword>
<feature type="non-terminal residue" evidence="1">
    <location>
        <position position="1"/>
    </location>
</feature>
<dbReference type="EMBL" id="JABXXP010000762">
    <property type="protein sequence ID" value="NVN13157.1"/>
    <property type="molecule type" value="Genomic_DNA"/>
</dbReference>
<proteinExistence type="predicted"/>
<dbReference type="GO" id="GO:0016740">
    <property type="term" value="F:transferase activity"/>
    <property type="evidence" value="ECO:0007669"/>
    <property type="project" value="UniProtKB-KW"/>
</dbReference>
<protein>
    <submittedName>
        <fullName evidence="1">Glycosyl transferase</fullName>
    </submittedName>
</protein>